<dbReference type="InterPro" id="IPR032454">
    <property type="entry name" value="Histone_H2A_C"/>
</dbReference>
<dbReference type="GO" id="GO:0003677">
    <property type="term" value="F:DNA binding"/>
    <property type="evidence" value="ECO:0007669"/>
    <property type="project" value="UniProtKB-KW"/>
</dbReference>
<dbReference type="PANTHER" id="PTHR23430">
    <property type="entry name" value="HISTONE H2A"/>
    <property type="match status" value="1"/>
</dbReference>
<evidence type="ECO:0000313" key="13">
    <source>
        <dbReference type="EMBL" id="POY71733.1"/>
    </source>
</evidence>
<dbReference type="PROSITE" id="PS00046">
    <property type="entry name" value="HISTONE_H2A"/>
    <property type="match status" value="1"/>
</dbReference>
<dbReference type="GO" id="GO:0030527">
    <property type="term" value="F:structural constituent of chromatin"/>
    <property type="evidence" value="ECO:0007669"/>
    <property type="project" value="InterPro"/>
</dbReference>
<keyword evidence="5" id="KW-0007">Acetylation</keyword>
<protein>
    <recommendedName>
        <fullName evidence="9">Histone H2A</fullName>
    </recommendedName>
</protein>
<evidence type="ECO:0000256" key="6">
    <source>
        <dbReference type="ARBA" id="ARBA00023125"/>
    </source>
</evidence>
<evidence type="ECO:0000256" key="7">
    <source>
        <dbReference type="ARBA" id="ARBA00023242"/>
    </source>
</evidence>
<keyword evidence="6 9" id="KW-0238">DNA-binding</keyword>
<dbReference type="SMART" id="SM00414">
    <property type="entry name" value="H2A"/>
    <property type="match status" value="1"/>
</dbReference>
<dbReference type="InterPro" id="IPR002119">
    <property type="entry name" value="Histone_H2A"/>
</dbReference>
<evidence type="ECO:0000259" key="11">
    <source>
        <dbReference type="Pfam" id="PF00125"/>
    </source>
</evidence>
<feature type="domain" description="Core Histone H2A/H2B/H3" evidence="11">
    <location>
        <begin position="30"/>
        <end position="104"/>
    </location>
</feature>
<dbReference type="InterPro" id="IPR007125">
    <property type="entry name" value="H2A/H2B/H3"/>
</dbReference>
<evidence type="ECO:0000256" key="8">
    <source>
        <dbReference type="ARBA" id="ARBA00023269"/>
    </source>
</evidence>
<name>A0A2S5B4M5_9BASI</name>
<evidence type="ECO:0000256" key="10">
    <source>
        <dbReference type="SAM" id="MobiDB-lite"/>
    </source>
</evidence>
<comment type="subunit">
    <text evidence="9">The nucleosome is a histone octamer containing two molecules each of H2A, H2B, H3 and H4 assembled in one H3-H4 heterotetramer and two H2A-H2B heterodimers. The octamer wraps approximately 147 bp of DNA.</text>
</comment>
<evidence type="ECO:0000256" key="1">
    <source>
        <dbReference type="ARBA" id="ARBA00004123"/>
    </source>
</evidence>
<dbReference type="Pfam" id="PF16211">
    <property type="entry name" value="Histone_H2A_C"/>
    <property type="match status" value="1"/>
</dbReference>
<evidence type="ECO:0000259" key="12">
    <source>
        <dbReference type="Pfam" id="PF16211"/>
    </source>
</evidence>
<sequence length="171" mass="18591">MARQPFLPLPTCKYTMSTSGGKSTSGTAKKGVRTEVKAGLTFPVGRVKRGLRKISYKMRIGEGAPIYLAAVLEYLVAELLELAGNAARDHKKARIIPRHIHLAVGHDEELARLLSSVRVGLSDLPLQLPNADSLDLALSTAGGVMPHIHSELLPKKKQKDKGDVEESHDLR</sequence>
<evidence type="ECO:0000256" key="3">
    <source>
        <dbReference type="ARBA" id="ARBA00010691"/>
    </source>
</evidence>
<evidence type="ECO:0000256" key="4">
    <source>
        <dbReference type="ARBA" id="ARBA00022454"/>
    </source>
</evidence>
<dbReference type="Proteomes" id="UP000237144">
    <property type="component" value="Unassembled WGS sequence"/>
</dbReference>
<dbReference type="AlphaFoldDB" id="A0A2S5B4M5"/>
<dbReference type="Pfam" id="PF00125">
    <property type="entry name" value="Histone"/>
    <property type="match status" value="1"/>
</dbReference>
<evidence type="ECO:0000313" key="14">
    <source>
        <dbReference type="Proteomes" id="UP000237144"/>
    </source>
</evidence>
<feature type="domain" description="Histone H2A C-terminal" evidence="12">
    <location>
        <begin position="142"/>
        <end position="161"/>
    </location>
</feature>
<dbReference type="Gene3D" id="1.10.20.10">
    <property type="entry name" value="Histone, subunit A"/>
    <property type="match status" value="1"/>
</dbReference>
<gene>
    <name evidence="13" type="ORF">BMF94_5094</name>
</gene>
<dbReference type="InterPro" id="IPR009072">
    <property type="entry name" value="Histone-fold"/>
</dbReference>
<dbReference type="STRING" id="741276.A0A2S5B4M5"/>
<proteinExistence type="inferred from homology"/>
<feature type="region of interest" description="Disordered" evidence="10">
    <location>
        <begin position="149"/>
        <end position="171"/>
    </location>
</feature>
<dbReference type="GO" id="GO:0046982">
    <property type="term" value="F:protein heterodimerization activity"/>
    <property type="evidence" value="ECO:0007669"/>
    <property type="project" value="InterPro"/>
</dbReference>
<keyword evidence="14" id="KW-1185">Reference proteome</keyword>
<dbReference type="PRINTS" id="PR00620">
    <property type="entry name" value="HISTONEH2A"/>
</dbReference>
<comment type="similarity">
    <text evidence="3 9">Belongs to the histone H2A family.</text>
</comment>
<dbReference type="GO" id="GO:0005634">
    <property type="term" value="C:nucleus"/>
    <property type="evidence" value="ECO:0007669"/>
    <property type="project" value="UniProtKB-SubCell"/>
</dbReference>
<reference evidence="13 14" key="1">
    <citation type="journal article" date="2018" name="Front. Microbiol.">
        <title>Prospects for Fungal Bioremediation of Acidic Radioactive Waste Sites: Characterization and Genome Sequence of Rhodotorula taiwanensis MD1149.</title>
        <authorList>
            <person name="Tkavc R."/>
            <person name="Matrosova V.Y."/>
            <person name="Grichenko O.E."/>
            <person name="Gostincar C."/>
            <person name="Volpe R.P."/>
            <person name="Klimenkova P."/>
            <person name="Gaidamakova E.K."/>
            <person name="Zhou C.E."/>
            <person name="Stewart B.J."/>
            <person name="Lyman M.G."/>
            <person name="Malfatti S.A."/>
            <person name="Rubinfeld B."/>
            <person name="Courtot M."/>
            <person name="Singh J."/>
            <person name="Dalgard C.L."/>
            <person name="Hamilton T."/>
            <person name="Frey K.G."/>
            <person name="Gunde-Cimerman N."/>
            <person name="Dugan L."/>
            <person name="Daly M.J."/>
        </authorList>
    </citation>
    <scope>NUCLEOTIDE SEQUENCE [LARGE SCALE GENOMIC DNA]</scope>
    <source>
        <strain evidence="13 14">MD1149</strain>
    </source>
</reference>
<accession>A0A2S5B4M5</accession>
<keyword evidence="7 9" id="KW-0539">Nucleus</keyword>
<dbReference type="CDD" id="cd00074">
    <property type="entry name" value="HFD_H2A"/>
    <property type="match status" value="1"/>
</dbReference>
<keyword evidence="4 9" id="KW-0158">Chromosome</keyword>
<dbReference type="GO" id="GO:0000786">
    <property type="term" value="C:nucleosome"/>
    <property type="evidence" value="ECO:0007669"/>
    <property type="project" value="UniProtKB-KW"/>
</dbReference>
<evidence type="ECO:0000256" key="9">
    <source>
        <dbReference type="RuleBase" id="RU003767"/>
    </source>
</evidence>
<dbReference type="EMBL" id="PJQD01000072">
    <property type="protein sequence ID" value="POY71733.1"/>
    <property type="molecule type" value="Genomic_DNA"/>
</dbReference>
<evidence type="ECO:0000256" key="2">
    <source>
        <dbReference type="ARBA" id="ARBA00004286"/>
    </source>
</evidence>
<keyword evidence="8 9" id="KW-0544">Nucleosome core</keyword>
<comment type="caution">
    <text evidence="13">The sequence shown here is derived from an EMBL/GenBank/DDBJ whole genome shotgun (WGS) entry which is preliminary data.</text>
</comment>
<dbReference type="InterPro" id="IPR032458">
    <property type="entry name" value="Histone_H2A_CS"/>
</dbReference>
<dbReference type="SUPFAM" id="SSF47113">
    <property type="entry name" value="Histone-fold"/>
    <property type="match status" value="1"/>
</dbReference>
<organism evidence="13 14">
    <name type="scientific">Rhodotorula taiwanensis</name>
    <dbReference type="NCBI Taxonomy" id="741276"/>
    <lineage>
        <taxon>Eukaryota</taxon>
        <taxon>Fungi</taxon>
        <taxon>Dikarya</taxon>
        <taxon>Basidiomycota</taxon>
        <taxon>Pucciniomycotina</taxon>
        <taxon>Microbotryomycetes</taxon>
        <taxon>Sporidiobolales</taxon>
        <taxon>Sporidiobolaceae</taxon>
        <taxon>Rhodotorula</taxon>
    </lineage>
</organism>
<evidence type="ECO:0000256" key="5">
    <source>
        <dbReference type="ARBA" id="ARBA00022990"/>
    </source>
</evidence>
<comment type="subcellular location">
    <subcellularLocation>
        <location evidence="2">Chromosome</location>
    </subcellularLocation>
    <subcellularLocation>
        <location evidence="1 9">Nucleus</location>
    </subcellularLocation>
</comment>